<evidence type="ECO:0000313" key="5">
    <source>
        <dbReference type="Proteomes" id="UP000095645"/>
    </source>
</evidence>
<organism evidence="4 5">
    <name type="scientific">Blautia obeum</name>
    <dbReference type="NCBI Taxonomy" id="40520"/>
    <lineage>
        <taxon>Bacteria</taxon>
        <taxon>Bacillati</taxon>
        <taxon>Bacillota</taxon>
        <taxon>Clostridia</taxon>
        <taxon>Lachnospirales</taxon>
        <taxon>Lachnospiraceae</taxon>
        <taxon>Blautia</taxon>
    </lineage>
</organism>
<dbReference type="RefSeq" id="WP_055057961.1">
    <property type="nucleotide sequence ID" value="NZ_CYZP01000012.1"/>
</dbReference>
<keyword evidence="2" id="KW-0808">Transferase</keyword>
<dbReference type="SUPFAM" id="SSF75005">
    <property type="entry name" value="Arabinanase/levansucrase/invertase"/>
    <property type="match status" value="1"/>
</dbReference>
<dbReference type="PANTHER" id="PTHR35279:SF1">
    <property type="entry name" value="ARABINANASE_LEVANSUCRASE_INVERTASE"/>
    <property type="match status" value="1"/>
</dbReference>
<dbReference type="GO" id="GO:0016757">
    <property type="term" value="F:glycosyltransferase activity"/>
    <property type="evidence" value="ECO:0007669"/>
    <property type="project" value="UniProtKB-KW"/>
</dbReference>
<comment type="similarity">
    <text evidence="3">Belongs to the glycosyl hydrolase 130 family.</text>
</comment>
<name>A0A174BRC9_9FIRM</name>
<sequence length="341" mass="40370">MIKYSKELEEQGFFVQRYEDRFFWDTPENLSKYPWGTKDGWEKEETNPVLGGKFGTCFDLSVMKDENMYKMWFSWRPKECIAYSESPDGVHWKEPIEVLKPREDSWWDKDELNRPSVIKVNGIYKMWYSGQMAPYTNEGKSYIGYAQSVDGINWERFDAPVLVPDQDWELKAIMCPHVIYDETEKIYKMWYSGGGNHEPDAIGYAWSKDGMNWKKYEGNPIFSSDVNIDWERNKTAACHVLKWDGWYYMFYIGFIHVDRAAIGLARSKDGITGWERYSQNPIIAPDKGKFDEKAVYKPYVMKNDTGWIMWYNGAMYIPDSEEIVREQIGVAYLKRENLWNE</sequence>
<accession>A0A174BRC9</accession>
<keyword evidence="1" id="KW-0328">Glycosyltransferase</keyword>
<dbReference type="InterPro" id="IPR023296">
    <property type="entry name" value="Glyco_hydro_beta-prop_sf"/>
</dbReference>
<dbReference type="Proteomes" id="UP000095645">
    <property type="component" value="Unassembled WGS sequence"/>
</dbReference>
<dbReference type="Pfam" id="PF04041">
    <property type="entry name" value="Glyco_hydro_130"/>
    <property type="match status" value="1"/>
</dbReference>
<dbReference type="InterPro" id="IPR007184">
    <property type="entry name" value="Mannoside_phosphorylase"/>
</dbReference>
<dbReference type="AlphaFoldDB" id="A0A174BRC9"/>
<dbReference type="EMBL" id="CYZP01000012">
    <property type="protein sequence ID" value="CUO02126.1"/>
    <property type="molecule type" value="Genomic_DNA"/>
</dbReference>
<protein>
    <submittedName>
        <fullName evidence="4">Beta-xylosidase</fullName>
    </submittedName>
</protein>
<dbReference type="PANTHER" id="PTHR35279">
    <property type="match status" value="1"/>
</dbReference>
<proteinExistence type="inferred from homology"/>
<evidence type="ECO:0000256" key="2">
    <source>
        <dbReference type="ARBA" id="ARBA00022679"/>
    </source>
</evidence>
<evidence type="ECO:0000313" key="4">
    <source>
        <dbReference type="EMBL" id="CUO02126.1"/>
    </source>
</evidence>
<gene>
    <name evidence="4" type="ORF">ERS852476_01682</name>
</gene>
<dbReference type="Gene3D" id="2.115.10.20">
    <property type="entry name" value="Glycosyl hydrolase domain, family 43"/>
    <property type="match status" value="2"/>
</dbReference>
<evidence type="ECO:0000256" key="3">
    <source>
        <dbReference type="ARBA" id="ARBA00024356"/>
    </source>
</evidence>
<evidence type="ECO:0000256" key="1">
    <source>
        <dbReference type="ARBA" id="ARBA00022676"/>
    </source>
</evidence>
<reference evidence="4 5" key="1">
    <citation type="submission" date="2015-09" db="EMBL/GenBank/DDBJ databases">
        <authorList>
            <consortium name="Pathogen Informatics"/>
        </authorList>
    </citation>
    <scope>NUCLEOTIDE SEQUENCE [LARGE SCALE GENOMIC DNA]</scope>
    <source>
        <strain evidence="4 5">2789STDY5834861</strain>
    </source>
</reference>